<comment type="caution">
    <text evidence="1">The sequence shown here is derived from an EMBL/GenBank/DDBJ whole genome shotgun (WGS) entry which is preliminary data.</text>
</comment>
<dbReference type="Proteomes" id="UP000240904">
    <property type="component" value="Unassembled WGS sequence"/>
</dbReference>
<evidence type="ECO:0000313" key="2">
    <source>
        <dbReference type="Proteomes" id="UP000240904"/>
    </source>
</evidence>
<proteinExistence type="predicted"/>
<evidence type="ECO:0008006" key="3">
    <source>
        <dbReference type="Google" id="ProtNLM"/>
    </source>
</evidence>
<dbReference type="AlphaFoldDB" id="A0A2T3N4X4"/>
<keyword evidence="2" id="KW-1185">Reference proteome</keyword>
<dbReference type="Pfam" id="PF13370">
    <property type="entry name" value="Fer4_13"/>
    <property type="match status" value="1"/>
</dbReference>
<dbReference type="EMBL" id="PYMC01000001">
    <property type="protein sequence ID" value="PSW07519.1"/>
    <property type="molecule type" value="Genomic_DNA"/>
</dbReference>
<dbReference type="OrthoDB" id="9794954at2"/>
<name>A0A2T3N4X4_9GAMM</name>
<accession>A0A2T3N4X4</accession>
<protein>
    <recommendedName>
        <fullName evidence="3">Ferredoxin</fullName>
    </recommendedName>
</protein>
<gene>
    <name evidence="1" type="ORF">C9I89_02055</name>
</gene>
<dbReference type="RefSeq" id="WP_107281671.1">
    <property type="nucleotide sequence ID" value="NZ_PYMC01000001.1"/>
</dbReference>
<reference evidence="1 2" key="1">
    <citation type="submission" date="2018-03" db="EMBL/GenBank/DDBJ databases">
        <title>Whole genome sequencing of Histamine producing bacteria.</title>
        <authorList>
            <person name="Butler K."/>
        </authorList>
    </citation>
    <scope>NUCLEOTIDE SEQUENCE [LARGE SCALE GENOMIC DNA]</scope>
    <source>
        <strain evidence="1 2">DSM 16190</strain>
    </source>
</reference>
<organism evidence="1 2">
    <name type="scientific">Photobacterium lipolyticum</name>
    <dbReference type="NCBI Taxonomy" id="266810"/>
    <lineage>
        <taxon>Bacteria</taxon>
        <taxon>Pseudomonadati</taxon>
        <taxon>Pseudomonadota</taxon>
        <taxon>Gammaproteobacteria</taxon>
        <taxon>Vibrionales</taxon>
        <taxon>Vibrionaceae</taxon>
        <taxon>Photobacterium</taxon>
    </lineage>
</organism>
<evidence type="ECO:0000313" key="1">
    <source>
        <dbReference type="EMBL" id="PSW07519.1"/>
    </source>
</evidence>
<sequence length="732" mass="81692">MNLVTASLPRATAVPSINLVAFYQLGDCTGLPVERNCFQLLRPALFANYHDLSRLRYDFPLILVHDNQGQEWVRSLADTIDGSLQKVAPRGIKGEERRRQVLNQEQEIRNLVSQGLNGSLSSLWEGARLKLQLEVSETMRSTLGENLAKAHAELDFDGEIIDCDAEFPKRVFTHGWEQSQRVKSMQLCSRIDYLMQKLSDILRIDYLRSSEARDAGHLERSVGTGDKVEFDFQAMARILKSAPVGEPLPKKRSLRIREAMAVFKSQRFVTNSGGKNSFSFAFESCELALEAFRTRLPEMAMLVKAISIAELEIENRYDESQHDSFYRRFDQNQLGPEELAQFPSYLVVLGDKIDAADQHAVLDILRSGLPFKIIAQTENIIGELSTAPGQLTFGTQGQQLARMALGLNTVFVLQSAASSLYPLREHVMKGLASDLPALFSVYSPGKAKQPCYLTAAAATESRAFPCFVFDPACGEDMASRFHLVGNPRAEQDWPRHQLKFEDSELNGYREETAFTLLDFIACDSRFAEHFACIEPAYWSSNMLPVDAFLDLDSNSRKGKVPYVLLIDEDDVIHRAVCDIKLIDAAKRCRDLWRNLQELGGINNSHALKALALATTTTTSDETVNTGSQQAPAAIEATAQIAPDQDPAISSDAPWIETIRCTSCNECTELNDRMFAYDENKRAYIANPEAGSYRELVEAAENCQVSIIHPGKPINLDEPGLEKLIARAEPFST</sequence>
<dbReference type="Gene3D" id="3.30.70.20">
    <property type="match status" value="1"/>
</dbReference>